<dbReference type="PANTHER" id="PTHR37159:SF1">
    <property type="entry name" value="GH11867P"/>
    <property type="match status" value="1"/>
</dbReference>
<protein>
    <recommendedName>
        <fullName evidence="3">ER-bound oxygenase mpaB/mpaB'/Rubber oxygenase catalytic domain-containing protein</fullName>
    </recommendedName>
</protein>
<dbReference type="PANTHER" id="PTHR37159">
    <property type="entry name" value="GH11867P"/>
    <property type="match status" value="1"/>
</dbReference>
<sequence length="317" mass="37569">MKLQTILTANMSCRLFTTKPFFKKGQQFFHKHIFSIFFSDCLGLMVFAICPNNSTNIDFYKMSGNCMMAYRRYLATIFHMNVWYESDFKPGSRLWRSLAEIRNKHNSASKRSCISDLGEITQKDMALTQFGFMGFALVRSKMVGIHEASEEEWKAFLHVWRVVGYVLGIEDRFNLCNRSVKETRDICNLLIDQVYRPYVEKKDEDFISMCTYLVNGLWSMSPIINVKSLFCYLHIIVQNNVKNEKIQPTYMKLNFVQNLNFNVLLYSMYLLQYNWFRIYQNFTKVVSLWLMKVFPFLAYYQFGIANSHVYILDDKNK</sequence>
<gene>
    <name evidence="1" type="ORF">NQ317_004807</name>
</gene>
<dbReference type="EMBL" id="JAPWTJ010000899">
    <property type="protein sequence ID" value="KAJ8974970.1"/>
    <property type="molecule type" value="Genomic_DNA"/>
</dbReference>
<comment type="caution">
    <text evidence="1">The sequence shown here is derived from an EMBL/GenBank/DDBJ whole genome shotgun (WGS) entry which is preliminary data.</text>
</comment>
<evidence type="ECO:0000313" key="2">
    <source>
        <dbReference type="Proteomes" id="UP001162164"/>
    </source>
</evidence>
<evidence type="ECO:0008006" key="3">
    <source>
        <dbReference type="Google" id="ProtNLM"/>
    </source>
</evidence>
<proteinExistence type="predicted"/>
<organism evidence="1 2">
    <name type="scientific">Molorchus minor</name>
    <dbReference type="NCBI Taxonomy" id="1323400"/>
    <lineage>
        <taxon>Eukaryota</taxon>
        <taxon>Metazoa</taxon>
        <taxon>Ecdysozoa</taxon>
        <taxon>Arthropoda</taxon>
        <taxon>Hexapoda</taxon>
        <taxon>Insecta</taxon>
        <taxon>Pterygota</taxon>
        <taxon>Neoptera</taxon>
        <taxon>Endopterygota</taxon>
        <taxon>Coleoptera</taxon>
        <taxon>Polyphaga</taxon>
        <taxon>Cucujiformia</taxon>
        <taxon>Chrysomeloidea</taxon>
        <taxon>Cerambycidae</taxon>
        <taxon>Lamiinae</taxon>
        <taxon>Monochamini</taxon>
        <taxon>Molorchus</taxon>
    </lineage>
</organism>
<name>A0ABQ9JAK6_9CUCU</name>
<dbReference type="Proteomes" id="UP001162164">
    <property type="component" value="Unassembled WGS sequence"/>
</dbReference>
<accession>A0ABQ9JAK6</accession>
<reference evidence="1" key="1">
    <citation type="journal article" date="2023" name="Insect Mol. Biol.">
        <title>Genome sequencing provides insights into the evolution of gene families encoding plant cell wall-degrading enzymes in longhorned beetles.</title>
        <authorList>
            <person name="Shin N.R."/>
            <person name="Okamura Y."/>
            <person name="Kirsch R."/>
            <person name="Pauchet Y."/>
        </authorList>
    </citation>
    <scope>NUCLEOTIDE SEQUENCE</scope>
    <source>
        <strain evidence="1">MMC_N1</strain>
    </source>
</reference>
<keyword evidence="2" id="KW-1185">Reference proteome</keyword>
<evidence type="ECO:0000313" key="1">
    <source>
        <dbReference type="EMBL" id="KAJ8974970.1"/>
    </source>
</evidence>